<keyword evidence="6" id="KW-0472">Membrane</keyword>
<gene>
    <name evidence="9" type="ORF">O3V59_21195</name>
</gene>
<accession>A0A9X3TUS8</accession>
<dbReference type="Pfam" id="PF04577">
    <property type="entry name" value="Glyco_transf_61"/>
    <property type="match status" value="1"/>
</dbReference>
<evidence type="ECO:0000259" key="8">
    <source>
        <dbReference type="Pfam" id="PF04577"/>
    </source>
</evidence>
<proteinExistence type="predicted"/>
<organism evidence="9 10">
    <name type="scientific">Brevibacillus thermoruber</name>
    <dbReference type="NCBI Taxonomy" id="33942"/>
    <lineage>
        <taxon>Bacteria</taxon>
        <taxon>Bacillati</taxon>
        <taxon>Bacillota</taxon>
        <taxon>Bacilli</taxon>
        <taxon>Bacillales</taxon>
        <taxon>Paenibacillaceae</taxon>
        <taxon>Brevibacillus</taxon>
    </lineage>
</organism>
<evidence type="ECO:0000313" key="9">
    <source>
        <dbReference type="EMBL" id="MDA5110859.1"/>
    </source>
</evidence>
<dbReference type="AlphaFoldDB" id="A0A9X3TUS8"/>
<evidence type="ECO:0000256" key="4">
    <source>
        <dbReference type="ARBA" id="ARBA00022692"/>
    </source>
</evidence>
<keyword evidence="5" id="KW-1133">Transmembrane helix</keyword>
<keyword evidence="10" id="KW-1185">Reference proteome</keyword>
<dbReference type="Proteomes" id="UP001151071">
    <property type="component" value="Unassembled WGS sequence"/>
</dbReference>
<name>A0A9X3TUS8_9BACL</name>
<dbReference type="PANTHER" id="PTHR20961">
    <property type="entry name" value="GLYCOSYLTRANSFERASE"/>
    <property type="match status" value="1"/>
</dbReference>
<comment type="caution">
    <text evidence="9">The sequence shown here is derived from an EMBL/GenBank/DDBJ whole genome shotgun (WGS) entry which is preliminary data.</text>
</comment>
<evidence type="ECO:0000256" key="2">
    <source>
        <dbReference type="ARBA" id="ARBA00022676"/>
    </source>
</evidence>
<dbReference type="GO" id="GO:0016757">
    <property type="term" value="F:glycosyltransferase activity"/>
    <property type="evidence" value="ECO:0007669"/>
    <property type="project" value="UniProtKB-KW"/>
</dbReference>
<evidence type="ECO:0000256" key="1">
    <source>
        <dbReference type="ARBA" id="ARBA00004167"/>
    </source>
</evidence>
<feature type="domain" description="Glycosyltransferase 61 catalytic" evidence="8">
    <location>
        <begin position="1"/>
        <end position="70"/>
    </location>
</feature>
<dbReference type="PANTHER" id="PTHR20961:SF38">
    <property type="entry name" value="PROTEIN O-LINKED-MANNOSE BETA-1,4-N-ACETYLGLUCOSAMINYLTRANSFERASE 2"/>
    <property type="match status" value="1"/>
</dbReference>
<evidence type="ECO:0000313" key="10">
    <source>
        <dbReference type="Proteomes" id="UP001151071"/>
    </source>
</evidence>
<keyword evidence="4" id="KW-0812">Transmembrane</keyword>
<keyword evidence="2" id="KW-0328">Glycosyltransferase</keyword>
<evidence type="ECO:0000256" key="6">
    <source>
        <dbReference type="ARBA" id="ARBA00023136"/>
    </source>
</evidence>
<sequence>MSRAHAKFRHVLNEQEVMRFLEKYGFTCLHFEDITVAEQAQIFSSAKVVIAPHGSALTNLVFCQPDTKVIELFSPRWLRHTYWNISHKCHLDYYYVIGNHAENYVTSQNSLAWISESLKDDILVDIKKLAEVLRLAGIR</sequence>
<evidence type="ECO:0000256" key="5">
    <source>
        <dbReference type="ARBA" id="ARBA00022989"/>
    </source>
</evidence>
<keyword evidence="7" id="KW-0325">Glycoprotein</keyword>
<protein>
    <submittedName>
        <fullName evidence="9">Glycosyltransferase family 61 protein</fullName>
    </submittedName>
</protein>
<dbReference type="EMBL" id="JAPYYP010000047">
    <property type="protein sequence ID" value="MDA5110859.1"/>
    <property type="molecule type" value="Genomic_DNA"/>
</dbReference>
<dbReference type="InterPro" id="IPR049625">
    <property type="entry name" value="Glyco_transf_61_cat"/>
</dbReference>
<reference evidence="9" key="1">
    <citation type="submission" date="2022-12" db="EMBL/GenBank/DDBJ databases">
        <title>Draft genome sequence of the thermophilic strain Brevibacillus thermoruber HT42, isolated from Los Humeros, Puebla, Mexico, with biotechnological potential.</title>
        <authorList>
            <person name="Lara Sanchez J."/>
            <person name="Solis Palacios R."/>
            <person name="Bustos Baena A.S."/>
            <person name="Ruz Baez A.E."/>
            <person name="Espinosa Luna G."/>
            <person name="Oliart Ros R.M."/>
        </authorList>
    </citation>
    <scope>NUCLEOTIDE SEQUENCE</scope>
    <source>
        <strain evidence="9">HT42</strain>
    </source>
</reference>
<evidence type="ECO:0000256" key="7">
    <source>
        <dbReference type="ARBA" id="ARBA00023180"/>
    </source>
</evidence>
<keyword evidence="3" id="KW-0808">Transferase</keyword>
<comment type="subcellular location">
    <subcellularLocation>
        <location evidence="1">Membrane</location>
        <topology evidence="1">Single-pass membrane protein</topology>
    </subcellularLocation>
</comment>
<evidence type="ECO:0000256" key="3">
    <source>
        <dbReference type="ARBA" id="ARBA00022679"/>
    </source>
</evidence>
<dbReference type="GO" id="GO:0016020">
    <property type="term" value="C:membrane"/>
    <property type="evidence" value="ECO:0007669"/>
    <property type="project" value="UniProtKB-SubCell"/>
</dbReference>
<dbReference type="InterPro" id="IPR007657">
    <property type="entry name" value="Glycosyltransferase_61"/>
</dbReference>